<dbReference type="Gene3D" id="3.50.30.50">
    <property type="entry name" value="Putative cyclase"/>
    <property type="match status" value="1"/>
</dbReference>
<dbReference type="Pfam" id="PF04199">
    <property type="entry name" value="Cyclase"/>
    <property type="match status" value="1"/>
</dbReference>
<sequence length="226" mass="25389">MVEFVDLTHTFRDGMPGFRLHDADGSYTEYTAAIEPFLTHEDARPKFDGRCSFEITEMQFQTSVGTYLDSPAHRYAGEKDIAELDLSELINEGIVIDVRGRDPYEAISESVLPAGVDLSGMAVLFNFGWDSHWGTADYREYPYISESLIDRLLVENVALVGVDTINIDDDRNLDRPAHTKLLAEDVLIVENLCQLDALSDRAFRLYTIPIKATDTVAMPIRAFAEC</sequence>
<dbReference type="EMBL" id="JBHTAX010000001">
    <property type="protein sequence ID" value="MFC7189695.1"/>
    <property type="molecule type" value="Genomic_DNA"/>
</dbReference>
<dbReference type="GeneID" id="76199253"/>
<dbReference type="InterPro" id="IPR007325">
    <property type="entry name" value="KFase/CYL"/>
</dbReference>
<reference evidence="1 2" key="1">
    <citation type="journal article" date="2019" name="Int. J. Syst. Evol. Microbiol.">
        <title>The Global Catalogue of Microorganisms (GCM) 10K type strain sequencing project: providing services to taxonomists for standard genome sequencing and annotation.</title>
        <authorList>
            <consortium name="The Broad Institute Genomics Platform"/>
            <consortium name="The Broad Institute Genome Sequencing Center for Infectious Disease"/>
            <person name="Wu L."/>
            <person name="Ma J."/>
        </authorList>
    </citation>
    <scope>NUCLEOTIDE SEQUENCE [LARGE SCALE GENOMIC DNA]</scope>
    <source>
        <strain evidence="1 2">RDMS1</strain>
    </source>
</reference>
<protein>
    <submittedName>
        <fullName evidence="1">Cyclase family protein</fullName>
        <ecNumber evidence="1">3.5.-.-</ecNumber>
    </submittedName>
</protein>
<organism evidence="1 2">
    <name type="scientific">Halocatena marina</name>
    <dbReference type="NCBI Taxonomy" id="2934937"/>
    <lineage>
        <taxon>Archaea</taxon>
        <taxon>Methanobacteriati</taxon>
        <taxon>Methanobacteriota</taxon>
        <taxon>Stenosarchaea group</taxon>
        <taxon>Halobacteria</taxon>
        <taxon>Halobacteriales</taxon>
        <taxon>Natronomonadaceae</taxon>
        <taxon>Halocatena</taxon>
    </lineage>
</organism>
<dbReference type="AlphaFoldDB" id="A0ABD5YKC3"/>
<keyword evidence="2" id="KW-1185">Reference proteome</keyword>
<dbReference type="InterPro" id="IPR037175">
    <property type="entry name" value="KFase_sf"/>
</dbReference>
<evidence type="ECO:0000313" key="2">
    <source>
        <dbReference type="Proteomes" id="UP001596417"/>
    </source>
</evidence>
<dbReference type="PANTHER" id="PTHR31118">
    <property type="entry name" value="CYCLASE-LIKE PROTEIN 2"/>
    <property type="match status" value="1"/>
</dbReference>
<dbReference type="Proteomes" id="UP001596417">
    <property type="component" value="Unassembled WGS sequence"/>
</dbReference>
<proteinExistence type="predicted"/>
<comment type="caution">
    <text evidence="1">The sequence shown here is derived from an EMBL/GenBank/DDBJ whole genome shotgun (WGS) entry which is preliminary data.</text>
</comment>
<dbReference type="EC" id="3.5.-.-" evidence="1"/>
<dbReference type="RefSeq" id="WP_248905862.1">
    <property type="nucleotide sequence ID" value="NZ_CP109979.1"/>
</dbReference>
<gene>
    <name evidence="1" type="ORF">ACFQL7_07375</name>
</gene>
<dbReference type="SUPFAM" id="SSF102198">
    <property type="entry name" value="Putative cyclase"/>
    <property type="match status" value="1"/>
</dbReference>
<keyword evidence="1" id="KW-0378">Hydrolase</keyword>
<evidence type="ECO:0000313" key="1">
    <source>
        <dbReference type="EMBL" id="MFC7189695.1"/>
    </source>
</evidence>
<name>A0ABD5YKC3_9EURY</name>
<dbReference type="PANTHER" id="PTHR31118:SF32">
    <property type="entry name" value="KYNURENINE FORMAMIDASE"/>
    <property type="match status" value="1"/>
</dbReference>
<accession>A0ABD5YKC3</accession>
<dbReference type="GO" id="GO:0016787">
    <property type="term" value="F:hydrolase activity"/>
    <property type="evidence" value="ECO:0007669"/>
    <property type="project" value="UniProtKB-KW"/>
</dbReference>